<organism evidence="1 2">
    <name type="scientific">Lophiotrema nucula</name>
    <dbReference type="NCBI Taxonomy" id="690887"/>
    <lineage>
        <taxon>Eukaryota</taxon>
        <taxon>Fungi</taxon>
        <taxon>Dikarya</taxon>
        <taxon>Ascomycota</taxon>
        <taxon>Pezizomycotina</taxon>
        <taxon>Dothideomycetes</taxon>
        <taxon>Pleosporomycetidae</taxon>
        <taxon>Pleosporales</taxon>
        <taxon>Lophiotremataceae</taxon>
        <taxon>Lophiotrema</taxon>
    </lineage>
</organism>
<name>A0A6A5ZPZ4_9PLEO</name>
<evidence type="ECO:0000313" key="2">
    <source>
        <dbReference type="Proteomes" id="UP000799770"/>
    </source>
</evidence>
<protein>
    <submittedName>
        <fullName evidence="1">Uncharacterized protein</fullName>
    </submittedName>
</protein>
<accession>A0A6A5ZPZ4</accession>
<dbReference type="EMBL" id="ML977313">
    <property type="protein sequence ID" value="KAF2120957.1"/>
    <property type="molecule type" value="Genomic_DNA"/>
</dbReference>
<keyword evidence="2" id="KW-1185">Reference proteome</keyword>
<dbReference type="AlphaFoldDB" id="A0A6A5ZPZ4"/>
<evidence type="ECO:0000313" key="1">
    <source>
        <dbReference type="EMBL" id="KAF2120957.1"/>
    </source>
</evidence>
<sequence>MADPTIAPYYGLFVTAGLPVQTVNAILSKANDEYKMYSKLPDAEQLFGNCWALVETRDQIVFQKPTRGPLNAYKSEFLNASIDEIGEFVERHFGKTGAMESEPDDPNRYIAKEVFGILDSRTAEDETLLFVARESITAEDEAQIRTKTSLSYLHHIDNVTQETRTDPILSPILRLNAQRSGSYAHPMTLSTEASLEDRDRLKAWYEGMIEDYKEVWAGIRLDSNYAFSSIGGILYRGVADYLLFPEDDFDETGVLKGGAPY</sequence>
<proteinExistence type="predicted"/>
<dbReference type="OrthoDB" id="4456803at2759"/>
<dbReference type="Proteomes" id="UP000799770">
    <property type="component" value="Unassembled WGS sequence"/>
</dbReference>
<reference evidence="1" key="1">
    <citation type="journal article" date="2020" name="Stud. Mycol.">
        <title>101 Dothideomycetes genomes: a test case for predicting lifestyles and emergence of pathogens.</title>
        <authorList>
            <person name="Haridas S."/>
            <person name="Albert R."/>
            <person name="Binder M."/>
            <person name="Bloem J."/>
            <person name="Labutti K."/>
            <person name="Salamov A."/>
            <person name="Andreopoulos B."/>
            <person name="Baker S."/>
            <person name="Barry K."/>
            <person name="Bills G."/>
            <person name="Bluhm B."/>
            <person name="Cannon C."/>
            <person name="Castanera R."/>
            <person name="Culley D."/>
            <person name="Daum C."/>
            <person name="Ezra D."/>
            <person name="Gonzalez J."/>
            <person name="Henrissat B."/>
            <person name="Kuo A."/>
            <person name="Liang C."/>
            <person name="Lipzen A."/>
            <person name="Lutzoni F."/>
            <person name="Magnuson J."/>
            <person name="Mondo S."/>
            <person name="Nolan M."/>
            <person name="Ohm R."/>
            <person name="Pangilinan J."/>
            <person name="Park H.-J."/>
            <person name="Ramirez L."/>
            <person name="Alfaro M."/>
            <person name="Sun H."/>
            <person name="Tritt A."/>
            <person name="Yoshinaga Y."/>
            <person name="Zwiers L.-H."/>
            <person name="Turgeon B."/>
            <person name="Goodwin S."/>
            <person name="Spatafora J."/>
            <person name="Crous P."/>
            <person name="Grigoriev I."/>
        </authorList>
    </citation>
    <scope>NUCLEOTIDE SEQUENCE</scope>
    <source>
        <strain evidence="1">CBS 627.86</strain>
    </source>
</reference>
<gene>
    <name evidence="1" type="ORF">BDV96DRAFT_641599</name>
</gene>